<protein>
    <submittedName>
        <fullName evidence="7">SNF2 family N-terminal domain-containing protein</fullName>
    </submittedName>
</protein>
<feature type="domain" description="Helicase ATP-binding" evidence="5">
    <location>
        <begin position="208"/>
        <end position="388"/>
    </location>
</feature>
<dbReference type="CDD" id="cd18793">
    <property type="entry name" value="SF2_C_SNF"/>
    <property type="match status" value="1"/>
</dbReference>
<dbReference type="CDD" id="cd18008">
    <property type="entry name" value="DEXDc_SHPRH-like"/>
    <property type="match status" value="1"/>
</dbReference>
<dbReference type="InterPro" id="IPR027417">
    <property type="entry name" value="P-loop_NTPase"/>
</dbReference>
<feature type="compositionally biased region" description="Acidic residues" evidence="4">
    <location>
        <begin position="107"/>
        <end position="133"/>
    </location>
</feature>
<keyword evidence="2" id="KW-0378">Hydrolase</keyword>
<dbReference type="RefSeq" id="XP_064768433.1">
    <property type="nucleotide sequence ID" value="XM_064909748.1"/>
</dbReference>
<dbReference type="InterPro" id="IPR014001">
    <property type="entry name" value="Helicase_ATP-bd"/>
</dbReference>
<dbReference type="SMART" id="SM00487">
    <property type="entry name" value="DEXDc"/>
    <property type="match status" value="1"/>
</dbReference>
<evidence type="ECO:0000256" key="2">
    <source>
        <dbReference type="ARBA" id="ARBA00022801"/>
    </source>
</evidence>
<accession>A0ABR1F6D0</accession>
<dbReference type="InterPro" id="IPR000330">
    <property type="entry name" value="SNF2_N"/>
</dbReference>
<dbReference type="GeneID" id="90035260"/>
<dbReference type="Gene3D" id="3.40.50.10810">
    <property type="entry name" value="Tandem AAA-ATPase domain"/>
    <property type="match status" value="1"/>
</dbReference>
<dbReference type="PROSITE" id="PS51194">
    <property type="entry name" value="HELICASE_CTER"/>
    <property type="match status" value="1"/>
</dbReference>
<dbReference type="Pfam" id="PF00271">
    <property type="entry name" value="Helicase_C"/>
    <property type="match status" value="1"/>
</dbReference>
<dbReference type="InterPro" id="IPR038718">
    <property type="entry name" value="SNF2-like_sf"/>
</dbReference>
<dbReference type="InterPro" id="IPR001650">
    <property type="entry name" value="Helicase_C-like"/>
</dbReference>
<dbReference type="Gene3D" id="3.40.50.300">
    <property type="entry name" value="P-loop containing nucleotide triphosphate hydrolases"/>
    <property type="match status" value="1"/>
</dbReference>
<dbReference type="PANTHER" id="PTHR45626">
    <property type="entry name" value="TRANSCRIPTION TERMINATION FACTOR 2-RELATED"/>
    <property type="match status" value="1"/>
</dbReference>
<organism evidence="7 8">
    <name type="scientific">Myxozyma melibiosi</name>
    <dbReference type="NCBI Taxonomy" id="54550"/>
    <lineage>
        <taxon>Eukaryota</taxon>
        <taxon>Fungi</taxon>
        <taxon>Dikarya</taxon>
        <taxon>Ascomycota</taxon>
        <taxon>Saccharomycotina</taxon>
        <taxon>Lipomycetes</taxon>
        <taxon>Lipomycetales</taxon>
        <taxon>Lipomycetaceae</taxon>
        <taxon>Myxozyma</taxon>
    </lineage>
</organism>
<dbReference type="EMBL" id="JBBJBU010000005">
    <property type="protein sequence ID" value="KAK7205400.1"/>
    <property type="molecule type" value="Genomic_DNA"/>
</dbReference>
<dbReference type="SMART" id="SM00490">
    <property type="entry name" value="HELICc"/>
    <property type="match status" value="1"/>
</dbReference>
<evidence type="ECO:0000259" key="5">
    <source>
        <dbReference type="PROSITE" id="PS51192"/>
    </source>
</evidence>
<keyword evidence="3" id="KW-0067">ATP-binding</keyword>
<name>A0ABR1F6D0_9ASCO</name>
<dbReference type="InterPro" id="IPR050628">
    <property type="entry name" value="SNF2_RAD54_helicase_TF"/>
</dbReference>
<comment type="caution">
    <text evidence="7">The sequence shown here is derived from an EMBL/GenBank/DDBJ whole genome shotgun (WGS) entry which is preliminary data.</text>
</comment>
<sequence length="711" mass="79496">MTSAVAAAHPVSASAQDPELEEPAHADILLSDSESDSENPLKRVFSIAFDQEPRRSLRPRSSPPTSLPSSQTSVSADNTALKDESLSADNTALKDEAETVLDSGVSETEEVEGDIDDFDMDSDFEPEANDDDIDSKPSPSKQQRSVSSTPTPDDTLLPTVSSAAREKLEQLIVRPDQSLGEKDKLPAPPGLSVELLPHQVLGYSWMCKMERSKLRGGILADDMGLGKTIQSISLIIGRPWTNKARRPTLIIVPNAVIHQWRAEFKAKVRRAYQPSVLIHHGNSKVSSFDKLLEYDVVLTTFHTIAHEYKAMMAADAGGEGRSQYVFFGPKSKFHRLILDEAQTAKNRDTLLTRGACEIDATYRWCLSGTPMQNNPGELQSLLKFLRVEPYNDRKRFMKDIGQALKDGDPDPVAIRKLQELLNTVLLRRTKDTVMDTKPIFVLPGKKTEIVKIPLSKADRTVYDVLEQKARTEAKDMIRNRDFSCLLEMIIRLKQACLHSLMVPRVKDPTVSEARMRRRLMRSLEKRFIGSTKIAKLVEILRNIRKNYPGEKVLIFSEYTQFLEIISLPLRMEGISYVQYNGSMTSSARSAAVQSFKNDDRVMIMLTSMRAGSVGLNLTCASHCIFMDPSWNPSIERQAVDRAYRYGQTRVVHVYKLIVENTIEERILAMQQVKQDMTDAALNEHTLGEVAKLGSQEKLNLLFGTATAAAAS</sequence>
<evidence type="ECO:0000313" key="8">
    <source>
        <dbReference type="Proteomes" id="UP001498771"/>
    </source>
</evidence>
<evidence type="ECO:0000256" key="1">
    <source>
        <dbReference type="ARBA" id="ARBA00022741"/>
    </source>
</evidence>
<feature type="domain" description="Helicase C-terminal" evidence="6">
    <location>
        <begin position="535"/>
        <end position="685"/>
    </location>
</feature>
<reference evidence="7 8" key="1">
    <citation type="submission" date="2024-03" db="EMBL/GenBank/DDBJ databases">
        <title>Genome-scale model development and genomic sequencing of the oleaginous clade Lipomyces.</title>
        <authorList>
            <consortium name="Lawrence Berkeley National Laboratory"/>
            <person name="Czajka J.J."/>
            <person name="Han Y."/>
            <person name="Kim J."/>
            <person name="Mondo S.J."/>
            <person name="Hofstad B.A."/>
            <person name="Robles A."/>
            <person name="Haridas S."/>
            <person name="Riley R."/>
            <person name="LaButti K."/>
            <person name="Pangilinan J."/>
            <person name="Andreopoulos W."/>
            <person name="Lipzen A."/>
            <person name="Yan J."/>
            <person name="Wang M."/>
            <person name="Ng V."/>
            <person name="Grigoriev I.V."/>
            <person name="Spatafora J.W."/>
            <person name="Magnuson J.K."/>
            <person name="Baker S.E."/>
            <person name="Pomraning K.R."/>
        </authorList>
    </citation>
    <scope>NUCLEOTIDE SEQUENCE [LARGE SCALE GENOMIC DNA]</scope>
    <source>
        <strain evidence="7 8">Phaff 52-87</strain>
    </source>
</reference>
<feature type="compositionally biased region" description="Low complexity" evidence="4">
    <location>
        <begin position="1"/>
        <end position="15"/>
    </location>
</feature>
<dbReference type="InterPro" id="IPR049730">
    <property type="entry name" value="SNF2/RAD54-like_C"/>
</dbReference>
<keyword evidence="1" id="KW-0547">Nucleotide-binding</keyword>
<dbReference type="PANTHER" id="PTHR45626:SF16">
    <property type="entry name" value="ATP-DEPENDENT HELICASE ULS1"/>
    <property type="match status" value="1"/>
</dbReference>
<feature type="region of interest" description="Disordered" evidence="4">
    <location>
        <begin position="1"/>
        <end position="157"/>
    </location>
</feature>
<dbReference type="PROSITE" id="PS51192">
    <property type="entry name" value="HELICASE_ATP_BIND_1"/>
    <property type="match status" value="1"/>
</dbReference>
<dbReference type="Proteomes" id="UP001498771">
    <property type="component" value="Unassembled WGS sequence"/>
</dbReference>
<keyword evidence="8" id="KW-1185">Reference proteome</keyword>
<proteinExistence type="predicted"/>
<evidence type="ECO:0000313" key="7">
    <source>
        <dbReference type="EMBL" id="KAK7205400.1"/>
    </source>
</evidence>
<evidence type="ECO:0000259" key="6">
    <source>
        <dbReference type="PROSITE" id="PS51194"/>
    </source>
</evidence>
<dbReference type="SUPFAM" id="SSF52540">
    <property type="entry name" value="P-loop containing nucleoside triphosphate hydrolases"/>
    <property type="match status" value="2"/>
</dbReference>
<dbReference type="Pfam" id="PF00176">
    <property type="entry name" value="SNF2-rel_dom"/>
    <property type="match status" value="1"/>
</dbReference>
<gene>
    <name evidence="7" type="ORF">BZA70DRAFT_156302</name>
</gene>
<evidence type="ECO:0000256" key="3">
    <source>
        <dbReference type="ARBA" id="ARBA00022840"/>
    </source>
</evidence>
<evidence type="ECO:0000256" key="4">
    <source>
        <dbReference type="SAM" id="MobiDB-lite"/>
    </source>
</evidence>